<keyword evidence="2" id="KW-1185">Reference proteome</keyword>
<protein>
    <recommendedName>
        <fullName evidence="3">AbiEi antitoxin C-terminal domain-containing protein</fullName>
    </recommendedName>
</protein>
<gene>
    <name evidence="1" type="ORF">IE331_00770</name>
</gene>
<dbReference type="AlphaFoldDB" id="A0A927K2B7"/>
<evidence type="ECO:0008006" key="3">
    <source>
        <dbReference type="Google" id="ProtNLM"/>
    </source>
</evidence>
<dbReference type="EMBL" id="JACYXZ010000001">
    <property type="protein sequence ID" value="MBD8868143.1"/>
    <property type="molecule type" value="Genomic_DNA"/>
</dbReference>
<evidence type="ECO:0000313" key="2">
    <source>
        <dbReference type="Proteomes" id="UP000616839"/>
    </source>
</evidence>
<comment type="caution">
    <text evidence="1">The sequence shown here is derived from an EMBL/GenBank/DDBJ whole genome shotgun (WGS) entry which is preliminary data.</text>
</comment>
<name>A0A927K2B7_9ACTN</name>
<dbReference type="RefSeq" id="WP_192139556.1">
    <property type="nucleotide sequence ID" value="NZ_JACYXZ010000001.1"/>
</dbReference>
<organism evidence="1 2">
    <name type="scientific">Nocardioides donggukensis</name>
    <dbReference type="NCBI Taxonomy" id="2774019"/>
    <lineage>
        <taxon>Bacteria</taxon>
        <taxon>Bacillati</taxon>
        <taxon>Actinomycetota</taxon>
        <taxon>Actinomycetes</taxon>
        <taxon>Propionibacteriales</taxon>
        <taxon>Nocardioidaceae</taxon>
        <taxon>Nocardioides</taxon>
    </lineage>
</organism>
<evidence type="ECO:0000313" key="1">
    <source>
        <dbReference type="EMBL" id="MBD8868143.1"/>
    </source>
</evidence>
<accession>A0A927K2B7</accession>
<proteinExistence type="predicted"/>
<dbReference type="Proteomes" id="UP000616839">
    <property type="component" value="Unassembled WGS sequence"/>
</dbReference>
<sequence>MGETRGAGWRAQAARQHGVLGRRQLRDLGVSRATIRAQVSAGRWAWRTGSVLTTTTGPLSWGQRLWVAVLHCGPGSAVGGLSAAAVHGLRGWDRPRVTVLVPGPLSFAPVEGLHVVRTRRPIGTALAPGRLPVWQVEPAVLLFAGYEPSRRTGLAAVAAVVQQRLSTPERLRETLATMHPLRRARDLRALLADLADLPDLAGRGEAAPLALGVPRTGARRAG</sequence>
<reference evidence="1" key="1">
    <citation type="submission" date="2020-09" db="EMBL/GenBank/DDBJ databases">
        <title>Nocardioides sp. strain MJB4 16S ribosomal RNA gene Genome sequencing and assembly.</title>
        <authorList>
            <person name="Kim I."/>
        </authorList>
    </citation>
    <scope>NUCLEOTIDE SEQUENCE</scope>
    <source>
        <strain evidence="1">MJB4</strain>
    </source>
</reference>